<organism evidence="1 2">
    <name type="scientific">Byssothecium circinans</name>
    <dbReference type="NCBI Taxonomy" id="147558"/>
    <lineage>
        <taxon>Eukaryota</taxon>
        <taxon>Fungi</taxon>
        <taxon>Dikarya</taxon>
        <taxon>Ascomycota</taxon>
        <taxon>Pezizomycotina</taxon>
        <taxon>Dothideomycetes</taxon>
        <taxon>Pleosporomycetidae</taxon>
        <taxon>Pleosporales</taxon>
        <taxon>Massarineae</taxon>
        <taxon>Massarinaceae</taxon>
        <taxon>Byssothecium</taxon>
    </lineage>
</organism>
<proteinExistence type="predicted"/>
<gene>
    <name evidence="1" type="ORF">CC80DRAFT_164130</name>
</gene>
<protein>
    <submittedName>
        <fullName evidence="1">Uncharacterized protein</fullName>
    </submittedName>
</protein>
<dbReference type="AlphaFoldDB" id="A0A6A5TLB3"/>
<evidence type="ECO:0000313" key="1">
    <source>
        <dbReference type="EMBL" id="KAF1952984.1"/>
    </source>
</evidence>
<accession>A0A6A5TLB3</accession>
<name>A0A6A5TLB3_9PLEO</name>
<evidence type="ECO:0000313" key="2">
    <source>
        <dbReference type="Proteomes" id="UP000800035"/>
    </source>
</evidence>
<sequence length="190" mass="21265">MRRARTRTRTRTSVAHGVEATVGDDGLHLFRIYHFVVVSLVSPSFFSSSSTCPPPLSIFFKVNNKLHGHVERLSFSWGIHTISTLSKRTGPQPSSPTWRSLSGLAHAIASRQQSCSHSRSVYRKDSPRPCRVLYSTRTGQSAPPLLPAIWVLVARESVKRGRGRRPAYESLWTLLNLMARRSGAYHGQQT</sequence>
<reference evidence="1" key="1">
    <citation type="journal article" date="2020" name="Stud. Mycol.">
        <title>101 Dothideomycetes genomes: a test case for predicting lifestyles and emergence of pathogens.</title>
        <authorList>
            <person name="Haridas S."/>
            <person name="Albert R."/>
            <person name="Binder M."/>
            <person name="Bloem J."/>
            <person name="Labutti K."/>
            <person name="Salamov A."/>
            <person name="Andreopoulos B."/>
            <person name="Baker S."/>
            <person name="Barry K."/>
            <person name="Bills G."/>
            <person name="Bluhm B."/>
            <person name="Cannon C."/>
            <person name="Castanera R."/>
            <person name="Culley D."/>
            <person name="Daum C."/>
            <person name="Ezra D."/>
            <person name="Gonzalez J."/>
            <person name="Henrissat B."/>
            <person name="Kuo A."/>
            <person name="Liang C."/>
            <person name="Lipzen A."/>
            <person name="Lutzoni F."/>
            <person name="Magnuson J."/>
            <person name="Mondo S."/>
            <person name="Nolan M."/>
            <person name="Ohm R."/>
            <person name="Pangilinan J."/>
            <person name="Park H.-J."/>
            <person name="Ramirez L."/>
            <person name="Alfaro M."/>
            <person name="Sun H."/>
            <person name="Tritt A."/>
            <person name="Yoshinaga Y."/>
            <person name="Zwiers L.-H."/>
            <person name="Turgeon B."/>
            <person name="Goodwin S."/>
            <person name="Spatafora J."/>
            <person name="Crous P."/>
            <person name="Grigoriev I."/>
        </authorList>
    </citation>
    <scope>NUCLEOTIDE SEQUENCE</scope>
    <source>
        <strain evidence="1">CBS 675.92</strain>
    </source>
</reference>
<dbReference type="Proteomes" id="UP000800035">
    <property type="component" value="Unassembled WGS sequence"/>
</dbReference>
<keyword evidence="2" id="KW-1185">Reference proteome</keyword>
<dbReference type="EMBL" id="ML977006">
    <property type="protein sequence ID" value="KAF1952984.1"/>
    <property type="molecule type" value="Genomic_DNA"/>
</dbReference>